<gene>
    <name evidence="1" type="ORF">SAMN05444405_10135</name>
</gene>
<reference evidence="2" key="1">
    <citation type="submission" date="2016-11" db="EMBL/GenBank/DDBJ databases">
        <authorList>
            <person name="Varghese N."/>
            <person name="Submissions S."/>
        </authorList>
    </citation>
    <scope>NUCLEOTIDE SEQUENCE [LARGE SCALE GENOMIC DNA]</scope>
    <source>
        <strain evidence="2">DSM 26991</strain>
    </source>
</reference>
<evidence type="ECO:0000313" key="2">
    <source>
        <dbReference type="Proteomes" id="UP000184509"/>
    </source>
</evidence>
<dbReference type="EMBL" id="FQTV01000001">
    <property type="protein sequence ID" value="SHE28909.1"/>
    <property type="molecule type" value="Genomic_DNA"/>
</dbReference>
<organism evidence="1 2">
    <name type="scientific">Bacteroides luti</name>
    <dbReference type="NCBI Taxonomy" id="1297750"/>
    <lineage>
        <taxon>Bacteria</taxon>
        <taxon>Pseudomonadati</taxon>
        <taxon>Bacteroidota</taxon>
        <taxon>Bacteroidia</taxon>
        <taxon>Bacteroidales</taxon>
        <taxon>Bacteroidaceae</taxon>
        <taxon>Bacteroides</taxon>
    </lineage>
</organism>
<sequence>MKKYLSSFVILIVMVFFSISCRTLCKDEVTDKEREKIKGEIETIVTDFFNPNTLNYNTHTGMRANKEGYVMGGDGKIQYTSYSSYNEHMKSSFAGIQRFTEARLVAMYVYVLSKTAATCTTEFKSKFLMVSGDTILNNGCWTFVFKKFDNGWKVIQENGTHIR</sequence>
<dbReference type="STRING" id="1297750.SAMN05444405_10135"/>
<dbReference type="OrthoDB" id="1122777at2"/>
<dbReference type="RefSeq" id="WP_073398485.1">
    <property type="nucleotide sequence ID" value="NZ_FQTV01000001.1"/>
</dbReference>
<accession>A0A1M4S9P0</accession>
<name>A0A1M4S9P0_9BACE</name>
<dbReference type="AlphaFoldDB" id="A0A1M4S9P0"/>
<protein>
    <recommendedName>
        <fullName evidence="3">SnoaL-like domain-containing protein</fullName>
    </recommendedName>
</protein>
<dbReference type="SUPFAM" id="SSF54427">
    <property type="entry name" value="NTF2-like"/>
    <property type="match status" value="1"/>
</dbReference>
<dbReference type="InterPro" id="IPR032710">
    <property type="entry name" value="NTF2-like_dom_sf"/>
</dbReference>
<dbReference type="PROSITE" id="PS51257">
    <property type="entry name" value="PROKAR_LIPOPROTEIN"/>
    <property type="match status" value="1"/>
</dbReference>
<dbReference type="Proteomes" id="UP000184509">
    <property type="component" value="Unassembled WGS sequence"/>
</dbReference>
<keyword evidence="2" id="KW-1185">Reference proteome</keyword>
<evidence type="ECO:0008006" key="3">
    <source>
        <dbReference type="Google" id="ProtNLM"/>
    </source>
</evidence>
<evidence type="ECO:0000313" key="1">
    <source>
        <dbReference type="EMBL" id="SHE28909.1"/>
    </source>
</evidence>
<dbReference type="Gene3D" id="3.10.450.50">
    <property type="match status" value="1"/>
</dbReference>
<proteinExistence type="predicted"/>